<dbReference type="EMBL" id="JAACJO010000011">
    <property type="protein sequence ID" value="KAF5352364.1"/>
    <property type="molecule type" value="Genomic_DNA"/>
</dbReference>
<feature type="region of interest" description="Disordered" evidence="1">
    <location>
        <begin position="258"/>
        <end position="302"/>
    </location>
</feature>
<evidence type="ECO:0000259" key="2">
    <source>
        <dbReference type="Pfam" id="PF24845"/>
    </source>
</evidence>
<reference evidence="3 4" key="1">
    <citation type="journal article" date="2020" name="ISME J.">
        <title>Uncovering the hidden diversity of litter-decomposition mechanisms in mushroom-forming fungi.</title>
        <authorList>
            <person name="Floudas D."/>
            <person name="Bentzer J."/>
            <person name="Ahren D."/>
            <person name="Johansson T."/>
            <person name="Persson P."/>
            <person name="Tunlid A."/>
        </authorList>
    </citation>
    <scope>NUCLEOTIDE SEQUENCE [LARGE SCALE GENOMIC DNA]</scope>
    <source>
        <strain evidence="3 4">CBS 146.42</strain>
    </source>
</reference>
<evidence type="ECO:0000313" key="4">
    <source>
        <dbReference type="Proteomes" id="UP000559027"/>
    </source>
</evidence>
<keyword evidence="4" id="KW-1185">Reference proteome</keyword>
<feature type="compositionally biased region" description="Polar residues" evidence="1">
    <location>
        <begin position="128"/>
        <end position="143"/>
    </location>
</feature>
<sequence length="462" mass="47316">MASIPNIFEDPKIAELADTTVGEARADAPNTRVAHQVEENANLEHQAAEQAASVAKTKGRRLTGEMSTSVDKVRNVTGEPVKEPLDKAVEEGKRDVADIQAVGAEKLGQMKEMAVKATASAQEYFTSGTAQGNPAQGQESASSGGILPSFQGAASTVAGTASSTLSAAKSAAQSTVETAASAAQSVFGTAGTQGAQVKDMPASSIGIPATTAPLESGAKKLDTMYPAQGARDFSHQVMAKYSPICNDGDSIDTFMNLAKQGVDGPSSPIPSSTADVNKTGGQEYNSPHHSGQSGGNDRPQFDNNEVVQKAQQHGSGDSSLFSTALSFLDSNKEDHEEPLNDDEVTRAHEQLYKKNDASGLSSKLLGSAAALQVLKQFTGGGSSSHGGNSQNQLISMAMGEATKLFDKTGGAASGNKQDAVNGAAMTVMKLLVQSKFSGAGTTGGKDSGGLGGLLSLASQFAK</sequence>
<comment type="caution">
    <text evidence="3">The sequence shown here is derived from an EMBL/GenBank/DDBJ whole genome shotgun (WGS) entry which is preliminary data.</text>
</comment>
<dbReference type="Pfam" id="PF24845">
    <property type="entry name" value="DUF7721"/>
    <property type="match status" value="1"/>
</dbReference>
<evidence type="ECO:0000313" key="3">
    <source>
        <dbReference type="EMBL" id="KAF5352364.1"/>
    </source>
</evidence>
<accession>A0A8H5FXA5</accession>
<dbReference type="OrthoDB" id="2290255at2759"/>
<name>A0A8H5FXA5_9AGAR</name>
<dbReference type="PANTHER" id="PTHR39477:SF1">
    <property type="entry name" value="BETA-FLANKING PROTEIN"/>
    <property type="match status" value="1"/>
</dbReference>
<dbReference type="AlphaFoldDB" id="A0A8H5FXA5"/>
<dbReference type="InterPro" id="IPR056138">
    <property type="entry name" value="DUF7721"/>
</dbReference>
<feature type="compositionally biased region" description="Polar residues" evidence="1">
    <location>
        <begin position="269"/>
        <end position="291"/>
    </location>
</feature>
<organism evidence="3 4">
    <name type="scientific">Leucocoprinus leucothites</name>
    <dbReference type="NCBI Taxonomy" id="201217"/>
    <lineage>
        <taxon>Eukaryota</taxon>
        <taxon>Fungi</taxon>
        <taxon>Dikarya</taxon>
        <taxon>Basidiomycota</taxon>
        <taxon>Agaricomycotina</taxon>
        <taxon>Agaricomycetes</taxon>
        <taxon>Agaricomycetidae</taxon>
        <taxon>Agaricales</taxon>
        <taxon>Agaricineae</taxon>
        <taxon>Agaricaceae</taxon>
        <taxon>Leucocoprinus</taxon>
    </lineage>
</organism>
<feature type="region of interest" description="Disordered" evidence="1">
    <location>
        <begin position="128"/>
        <end position="147"/>
    </location>
</feature>
<feature type="domain" description="DUF7721" evidence="2">
    <location>
        <begin position="302"/>
        <end position="381"/>
    </location>
</feature>
<gene>
    <name evidence="3" type="ORF">D9756_005985</name>
</gene>
<proteinExistence type="predicted"/>
<protein>
    <recommendedName>
        <fullName evidence="2">DUF7721 domain-containing protein</fullName>
    </recommendedName>
</protein>
<dbReference type="Proteomes" id="UP000559027">
    <property type="component" value="Unassembled WGS sequence"/>
</dbReference>
<evidence type="ECO:0000256" key="1">
    <source>
        <dbReference type="SAM" id="MobiDB-lite"/>
    </source>
</evidence>
<dbReference type="PANTHER" id="PTHR39477">
    <property type="entry name" value="CHROMOSOME 8, WHOLE GENOME SHOTGUN SEQUENCE"/>
    <property type="match status" value="1"/>
</dbReference>